<dbReference type="InterPro" id="IPR036770">
    <property type="entry name" value="Ankyrin_rpt-contain_sf"/>
</dbReference>
<accession>A0ABT3CAP9</accession>
<dbReference type="SMART" id="SM00248">
    <property type="entry name" value="ANK"/>
    <property type="match status" value="2"/>
</dbReference>
<reference evidence="5 6" key="1">
    <citation type="journal article" date="2022" name="BMC Genomics">
        <title>Comparative genome analysis of mycobacteria focusing on tRNA and non-coding RNA.</title>
        <authorList>
            <person name="Behra P.R.K."/>
            <person name="Pettersson B.M.F."/>
            <person name="Ramesh M."/>
            <person name="Das S."/>
            <person name="Dasgupta S."/>
            <person name="Kirsebom L.A."/>
        </authorList>
    </citation>
    <scope>NUCLEOTIDE SEQUENCE [LARGE SCALE GENOMIC DNA]</scope>
    <source>
        <strain evidence="5 6">DSM 44078</strain>
    </source>
</reference>
<dbReference type="InterPro" id="IPR002110">
    <property type="entry name" value="Ankyrin_rpt"/>
</dbReference>
<keyword evidence="2 3" id="KW-0040">ANK repeat</keyword>
<keyword evidence="6" id="KW-1185">Reference proteome</keyword>
<dbReference type="PANTHER" id="PTHR24189">
    <property type="entry name" value="MYOTROPHIN"/>
    <property type="match status" value="1"/>
</dbReference>
<evidence type="ECO:0000256" key="4">
    <source>
        <dbReference type="SAM" id="MobiDB-lite"/>
    </source>
</evidence>
<evidence type="ECO:0000313" key="5">
    <source>
        <dbReference type="EMBL" id="MCV7226559.1"/>
    </source>
</evidence>
<dbReference type="Pfam" id="PF12796">
    <property type="entry name" value="Ank_2"/>
    <property type="match status" value="1"/>
</dbReference>
<dbReference type="InterPro" id="IPR050745">
    <property type="entry name" value="Multifunctional_regulatory"/>
</dbReference>
<evidence type="ECO:0000256" key="2">
    <source>
        <dbReference type="ARBA" id="ARBA00023043"/>
    </source>
</evidence>
<dbReference type="Proteomes" id="UP001526201">
    <property type="component" value="Unassembled WGS sequence"/>
</dbReference>
<keyword evidence="1" id="KW-0677">Repeat</keyword>
<evidence type="ECO:0000313" key="6">
    <source>
        <dbReference type="Proteomes" id="UP001526201"/>
    </source>
</evidence>
<feature type="repeat" description="ANK" evidence="3">
    <location>
        <begin position="271"/>
        <end position="303"/>
    </location>
</feature>
<dbReference type="EMBL" id="JACKTY010000028">
    <property type="protein sequence ID" value="MCV7226559.1"/>
    <property type="molecule type" value="Genomic_DNA"/>
</dbReference>
<dbReference type="PROSITE" id="PS50088">
    <property type="entry name" value="ANK_REPEAT"/>
    <property type="match status" value="1"/>
</dbReference>
<dbReference type="SUPFAM" id="SSF48403">
    <property type="entry name" value="Ankyrin repeat"/>
    <property type="match status" value="1"/>
</dbReference>
<dbReference type="PANTHER" id="PTHR24189:SF50">
    <property type="entry name" value="ANKYRIN REPEAT AND SOCS BOX PROTEIN 2"/>
    <property type="match status" value="1"/>
</dbReference>
<protein>
    <recommendedName>
        <fullName evidence="7">Ankyrin</fullName>
    </recommendedName>
</protein>
<proteinExistence type="predicted"/>
<evidence type="ECO:0008006" key="7">
    <source>
        <dbReference type="Google" id="ProtNLM"/>
    </source>
</evidence>
<organism evidence="5 6">
    <name type="scientific">Mycolicibacterium komossense</name>
    <dbReference type="NCBI Taxonomy" id="1779"/>
    <lineage>
        <taxon>Bacteria</taxon>
        <taxon>Bacillati</taxon>
        <taxon>Actinomycetota</taxon>
        <taxon>Actinomycetes</taxon>
        <taxon>Mycobacteriales</taxon>
        <taxon>Mycobacteriaceae</taxon>
        <taxon>Mycolicibacterium</taxon>
    </lineage>
</organism>
<evidence type="ECO:0000256" key="1">
    <source>
        <dbReference type="ARBA" id="ARBA00022737"/>
    </source>
</evidence>
<comment type="caution">
    <text evidence="5">The sequence shown here is derived from an EMBL/GenBank/DDBJ whole genome shotgun (WGS) entry which is preliminary data.</text>
</comment>
<dbReference type="PROSITE" id="PS50297">
    <property type="entry name" value="ANK_REP_REGION"/>
    <property type="match status" value="1"/>
</dbReference>
<evidence type="ECO:0000256" key="3">
    <source>
        <dbReference type="PROSITE-ProRule" id="PRU00023"/>
    </source>
</evidence>
<sequence>MADIDDLRVDPGSVDEDALEPADRFCSEASLRYDATDAPPRRQAAADLLSADPSLVQRHIWAAASAADPAALARHLADRPGSADAGGGPFGWVPLLYLCYSRAPLQRGQDETLAAATLLLDAGADPNAGFLWGGLTPPFTALTGVFGEGEQGPRRQPRHPFAPALATLLLARGAHPVDQQALYNRMFRSDDEHLTLLFAHGLAGAGPSPWELRLGAAMETRAQMWQRQVEWAAEHGFAGRLALLAHHGVDVSGVELVTPQFPADPNSRDAEGATPLHHAAWEGDVALISRLLDAGADPSMTEPRFHATPLGWAEHAYQTEAVELLRQRMP</sequence>
<dbReference type="Gene3D" id="1.25.40.20">
    <property type="entry name" value="Ankyrin repeat-containing domain"/>
    <property type="match status" value="1"/>
</dbReference>
<gene>
    <name evidence="5" type="ORF">H7J73_11000</name>
</gene>
<name>A0ABT3CAP9_9MYCO</name>
<feature type="region of interest" description="Disordered" evidence="4">
    <location>
        <begin position="1"/>
        <end position="21"/>
    </location>
</feature>